<dbReference type="SMART" id="SM00382">
    <property type="entry name" value="AAA"/>
    <property type="match status" value="2"/>
</dbReference>
<dbReference type="InterPro" id="IPR051309">
    <property type="entry name" value="ABCF_ATPase"/>
</dbReference>
<gene>
    <name evidence="5" type="ORF">KDW_61330</name>
</gene>
<dbReference type="SUPFAM" id="SSF52540">
    <property type="entry name" value="P-loop containing nucleoside triphosphate hydrolases"/>
    <property type="match status" value="2"/>
</dbReference>
<dbReference type="PANTHER" id="PTHR42855:SF2">
    <property type="entry name" value="DRUG RESISTANCE ABC TRANSPORTER,ATP-BINDING PROTEIN"/>
    <property type="match status" value="1"/>
</dbReference>
<evidence type="ECO:0000256" key="3">
    <source>
        <dbReference type="SAM" id="Coils"/>
    </source>
</evidence>
<dbReference type="CDD" id="cd03221">
    <property type="entry name" value="ABCF_EF-3"/>
    <property type="match status" value="2"/>
</dbReference>
<feature type="domain" description="ABC transporter" evidence="4">
    <location>
        <begin position="3"/>
        <end position="267"/>
    </location>
</feature>
<feature type="coiled-coil region" evidence="3">
    <location>
        <begin position="86"/>
        <end position="113"/>
    </location>
</feature>
<dbReference type="InterPro" id="IPR003439">
    <property type="entry name" value="ABC_transporter-like_ATP-bd"/>
</dbReference>
<dbReference type="Pfam" id="PF12848">
    <property type="entry name" value="ABC_tran_Xtn"/>
    <property type="match status" value="1"/>
</dbReference>
<dbReference type="Proteomes" id="UP000326912">
    <property type="component" value="Unassembled WGS sequence"/>
</dbReference>
<evidence type="ECO:0000313" key="5">
    <source>
        <dbReference type="EMBL" id="GER91971.1"/>
    </source>
</evidence>
<evidence type="ECO:0000259" key="4">
    <source>
        <dbReference type="PROSITE" id="PS50893"/>
    </source>
</evidence>
<keyword evidence="1" id="KW-0547">Nucleotide-binding</keyword>
<dbReference type="Pfam" id="PF00005">
    <property type="entry name" value="ABC_tran"/>
    <property type="match status" value="2"/>
</dbReference>
<comment type="caution">
    <text evidence="5">The sequence shown here is derived from an EMBL/GenBank/DDBJ whole genome shotgun (WGS) entry which is preliminary data.</text>
</comment>
<keyword evidence="2 5" id="KW-0067">ATP-binding</keyword>
<dbReference type="InterPro" id="IPR027417">
    <property type="entry name" value="P-loop_NTPase"/>
</dbReference>
<feature type="coiled-coil region" evidence="3">
    <location>
        <begin position="249"/>
        <end position="283"/>
    </location>
</feature>
<dbReference type="AlphaFoldDB" id="A0A5J4KZQ0"/>
<accession>A0A5J4KZQ0</accession>
<evidence type="ECO:0000256" key="1">
    <source>
        <dbReference type="ARBA" id="ARBA00022741"/>
    </source>
</evidence>
<dbReference type="GO" id="GO:0016887">
    <property type="term" value="F:ATP hydrolysis activity"/>
    <property type="evidence" value="ECO:0007669"/>
    <property type="project" value="InterPro"/>
</dbReference>
<dbReference type="PANTHER" id="PTHR42855">
    <property type="entry name" value="ABC TRANSPORTER ATP-BINDING SUBUNIT"/>
    <property type="match status" value="1"/>
</dbReference>
<evidence type="ECO:0000313" key="6">
    <source>
        <dbReference type="Proteomes" id="UP000326912"/>
    </source>
</evidence>
<dbReference type="FunFam" id="3.40.50.300:FF:000011">
    <property type="entry name" value="Putative ABC transporter ATP-binding component"/>
    <property type="match status" value="1"/>
</dbReference>
<proteinExistence type="predicted"/>
<reference evidence="5 6" key="1">
    <citation type="submission" date="2019-10" db="EMBL/GenBank/DDBJ databases">
        <title>Dictyobacter vulcani sp. nov., within the class Ktedonobacteria, isolated from soil of volcanic Mt. Zao.</title>
        <authorList>
            <person name="Zheng Y."/>
            <person name="Wang C.M."/>
            <person name="Sakai Y."/>
            <person name="Abe K."/>
            <person name="Yokota A."/>
            <person name="Yabe S."/>
        </authorList>
    </citation>
    <scope>NUCLEOTIDE SEQUENCE [LARGE SCALE GENOMIC DNA]</scope>
    <source>
        <strain evidence="5 6">W12</strain>
    </source>
</reference>
<name>A0A5J4KZQ0_9CHLR</name>
<feature type="domain" description="ABC transporter" evidence="4">
    <location>
        <begin position="353"/>
        <end position="546"/>
    </location>
</feature>
<dbReference type="PROSITE" id="PS50893">
    <property type="entry name" value="ABC_TRANSPORTER_2"/>
    <property type="match status" value="2"/>
</dbReference>
<organism evidence="5 6">
    <name type="scientific">Dictyobacter vulcani</name>
    <dbReference type="NCBI Taxonomy" id="2607529"/>
    <lineage>
        <taxon>Bacteria</taxon>
        <taxon>Bacillati</taxon>
        <taxon>Chloroflexota</taxon>
        <taxon>Ktedonobacteria</taxon>
        <taxon>Ktedonobacterales</taxon>
        <taxon>Dictyobacteraceae</taxon>
        <taxon>Dictyobacter</taxon>
    </lineage>
</organism>
<keyword evidence="6" id="KW-1185">Reference proteome</keyword>
<dbReference type="NCBIfam" id="NF000355">
    <property type="entry name" value="ribo_prot_ABC_F"/>
    <property type="match status" value="1"/>
</dbReference>
<dbReference type="RefSeq" id="WP_151759549.1">
    <property type="nucleotide sequence ID" value="NZ_BKZW01000005.1"/>
</dbReference>
<sequence>MLLSSKELTKSYGIHTILHLISFVINQNDRIGIVGPNGVGKSTLLRLLIGQEEIDSGTITYGPGAEFGYLPQTTPDFYGQNIQDLILESVGNLKQLEEQMHSLEAAMASAEDEQLAAMMAEYTIISTRFQDRGGYDLDHKIDMIMDGLRLSYLPRTRVVETLSGGEKERVGLATLLLRSPDLLLLDEPTNHLDFATMEWLEQYLAAYQGAVVMVSHDRQFLNKTVNAIFELDEHSHQLKVYHGNYDAYVEAKQAERKRWEEEYEQQQEEIQELRKKVRVSGRQVGHSYRAPRDNDKFARYFFNQNVQSAVARNVRAAQVQLERIEADPIPKPPELLAVNSHFQTEQIQSDIVIKLDKVSKRFSERQLFEQLDLTLGAQSRVLLTGPNGTGKTTLLKIIMGKIAPDSGNIQLVEGVRIGYLAQDPESLDLEKTVLENYKYGQIGFEGELMGRLLGYGLFRLEDMQKKAGQLSIGQRRKLELACLLAARPNVLLLDEPTNYISLNVLEAFESAIQQFAGPVIVISHDRWFIQRFSGEVLELSATPLAQ</sequence>
<keyword evidence="3" id="KW-0175">Coiled coil</keyword>
<dbReference type="Gene3D" id="3.40.50.300">
    <property type="entry name" value="P-loop containing nucleotide triphosphate hydrolases"/>
    <property type="match status" value="2"/>
</dbReference>
<dbReference type="InterPro" id="IPR032781">
    <property type="entry name" value="ABC_tran_Xtn"/>
</dbReference>
<dbReference type="GO" id="GO:0005524">
    <property type="term" value="F:ATP binding"/>
    <property type="evidence" value="ECO:0007669"/>
    <property type="project" value="UniProtKB-KW"/>
</dbReference>
<protein>
    <submittedName>
        <fullName evidence="5">ABC transporter ATP-binding protein</fullName>
    </submittedName>
</protein>
<dbReference type="EMBL" id="BKZW01000005">
    <property type="protein sequence ID" value="GER91971.1"/>
    <property type="molecule type" value="Genomic_DNA"/>
</dbReference>
<evidence type="ECO:0000256" key="2">
    <source>
        <dbReference type="ARBA" id="ARBA00022840"/>
    </source>
</evidence>
<dbReference type="InterPro" id="IPR003593">
    <property type="entry name" value="AAA+_ATPase"/>
</dbReference>